<evidence type="ECO:0000313" key="1">
    <source>
        <dbReference type="EMBL" id="RNB81092.1"/>
    </source>
</evidence>
<gene>
    <name evidence="1" type="ORF">EDM59_23190</name>
</gene>
<reference evidence="1 2" key="1">
    <citation type="submission" date="2018-10" db="EMBL/GenBank/DDBJ databases">
        <title>Phylogenomics of Brevibacillus.</title>
        <authorList>
            <person name="Dunlap C."/>
        </authorList>
    </citation>
    <scope>NUCLEOTIDE SEQUENCE [LARGE SCALE GENOMIC DNA]</scope>
    <source>
        <strain evidence="1 2">JCM 15774</strain>
    </source>
</reference>
<proteinExistence type="predicted"/>
<name>A0A3M8CZ08_9BACL</name>
<dbReference type="RefSeq" id="WP_122925788.1">
    <property type="nucleotide sequence ID" value="NZ_RHHU01000016.1"/>
</dbReference>
<organism evidence="1 2">
    <name type="scientific">Brevibacillus nitrificans</name>
    <dbReference type="NCBI Taxonomy" id="651560"/>
    <lineage>
        <taxon>Bacteria</taxon>
        <taxon>Bacillati</taxon>
        <taxon>Bacillota</taxon>
        <taxon>Bacilli</taxon>
        <taxon>Bacillales</taxon>
        <taxon>Paenibacillaceae</taxon>
        <taxon>Brevibacillus</taxon>
    </lineage>
</organism>
<dbReference type="AlphaFoldDB" id="A0A3M8CZ08"/>
<accession>A0A3M8CZ08</accession>
<sequence length="105" mass="11041">MILPSYLETVRNELLTRIQGGDILINNSVAVPVQAMTIVSNPIAGILNGIALEVTAPHVAGVPAITNVKLRTKTGMVIAEKTGMIEMNGAQFLSITFAIEVKGGL</sequence>
<protein>
    <submittedName>
        <fullName evidence="1">Uncharacterized protein</fullName>
    </submittedName>
</protein>
<evidence type="ECO:0000313" key="2">
    <source>
        <dbReference type="Proteomes" id="UP000269573"/>
    </source>
</evidence>
<dbReference type="Proteomes" id="UP000269573">
    <property type="component" value="Unassembled WGS sequence"/>
</dbReference>
<dbReference type="EMBL" id="RHHU01000016">
    <property type="protein sequence ID" value="RNB81092.1"/>
    <property type="molecule type" value="Genomic_DNA"/>
</dbReference>
<comment type="caution">
    <text evidence="1">The sequence shown here is derived from an EMBL/GenBank/DDBJ whole genome shotgun (WGS) entry which is preliminary data.</text>
</comment>
<keyword evidence="2" id="KW-1185">Reference proteome</keyword>